<accession>A0ABN9AQ34</accession>
<dbReference type="Pfam" id="PF15932">
    <property type="entry name" value="DUF4748"/>
    <property type="match status" value="1"/>
</dbReference>
<dbReference type="EMBL" id="CATNWA010000774">
    <property type="protein sequence ID" value="CAI9538098.1"/>
    <property type="molecule type" value="Genomic_DNA"/>
</dbReference>
<evidence type="ECO:0000313" key="3">
    <source>
        <dbReference type="EMBL" id="CAI9538098.1"/>
    </source>
</evidence>
<organism evidence="3 4">
    <name type="scientific">Staurois parvus</name>
    <dbReference type="NCBI Taxonomy" id="386267"/>
    <lineage>
        <taxon>Eukaryota</taxon>
        <taxon>Metazoa</taxon>
        <taxon>Chordata</taxon>
        <taxon>Craniata</taxon>
        <taxon>Vertebrata</taxon>
        <taxon>Euteleostomi</taxon>
        <taxon>Amphibia</taxon>
        <taxon>Batrachia</taxon>
        <taxon>Anura</taxon>
        <taxon>Neobatrachia</taxon>
        <taxon>Ranoidea</taxon>
        <taxon>Ranidae</taxon>
        <taxon>Staurois</taxon>
    </lineage>
</organism>
<name>A0ABN9AQ34_9NEOB</name>
<dbReference type="Proteomes" id="UP001162483">
    <property type="component" value="Unassembled WGS sequence"/>
</dbReference>
<sequence length="92" mass="10629">MSKTLHTRTPLRGKAEDMDTEYRSSYYIGGAKAQNPMKKVGIAWAIGFPSGILLFLYARKKVNQQRVDQMKARQRMRDANKGPYESKRYKSL</sequence>
<keyword evidence="2" id="KW-0472">Membrane</keyword>
<feature type="transmembrane region" description="Helical" evidence="2">
    <location>
        <begin position="41"/>
        <end position="58"/>
    </location>
</feature>
<protein>
    <submittedName>
        <fullName evidence="3">Uncharacterized protein</fullName>
    </submittedName>
</protein>
<keyword evidence="2" id="KW-0812">Transmembrane</keyword>
<evidence type="ECO:0000256" key="1">
    <source>
        <dbReference type="SAM" id="MobiDB-lite"/>
    </source>
</evidence>
<keyword evidence="2" id="KW-1133">Transmembrane helix</keyword>
<dbReference type="InterPro" id="IPR031833">
    <property type="entry name" value="DUF4748"/>
</dbReference>
<reference evidence="3" key="1">
    <citation type="submission" date="2023-05" db="EMBL/GenBank/DDBJ databases">
        <authorList>
            <person name="Stuckert A."/>
        </authorList>
    </citation>
    <scope>NUCLEOTIDE SEQUENCE</scope>
</reference>
<comment type="caution">
    <text evidence="3">The sequence shown here is derived from an EMBL/GenBank/DDBJ whole genome shotgun (WGS) entry which is preliminary data.</text>
</comment>
<evidence type="ECO:0000313" key="4">
    <source>
        <dbReference type="Proteomes" id="UP001162483"/>
    </source>
</evidence>
<keyword evidence="4" id="KW-1185">Reference proteome</keyword>
<gene>
    <name evidence="3" type="ORF">SPARVUS_LOCUS1351346</name>
</gene>
<proteinExistence type="predicted"/>
<evidence type="ECO:0000256" key="2">
    <source>
        <dbReference type="SAM" id="Phobius"/>
    </source>
</evidence>
<feature type="region of interest" description="Disordered" evidence="1">
    <location>
        <begin position="68"/>
        <end position="92"/>
    </location>
</feature>